<dbReference type="STRING" id="1494590.ATN84_20155"/>
<gene>
    <name evidence="1" type="ORF">ATN84_20155</name>
</gene>
<dbReference type="InterPro" id="IPR029063">
    <property type="entry name" value="SAM-dependent_MTases_sf"/>
</dbReference>
<reference evidence="1 2" key="1">
    <citation type="submission" date="2015-11" db="EMBL/GenBank/DDBJ databases">
        <title>Draft genome sequence of Paramesorhizobium deserti A-3-E, a strain highly resistant to diverse beta-lactam antibiotics.</title>
        <authorList>
            <person name="Lv R."/>
            <person name="Yang X."/>
            <person name="Fang N."/>
            <person name="Guo J."/>
            <person name="Luo X."/>
            <person name="Peng F."/>
            <person name="Yang R."/>
            <person name="Cui Y."/>
            <person name="Fang C."/>
            <person name="Song Y."/>
        </authorList>
    </citation>
    <scope>NUCLEOTIDE SEQUENCE [LARGE SCALE GENOMIC DNA]</scope>
    <source>
        <strain evidence="1 2">A-3-E</strain>
    </source>
</reference>
<dbReference type="InterPro" id="IPR052514">
    <property type="entry name" value="SAM-dependent_MTase"/>
</dbReference>
<dbReference type="PANTHER" id="PTHR34203">
    <property type="entry name" value="METHYLTRANSFERASE, FKBM FAMILY PROTEIN"/>
    <property type="match status" value="1"/>
</dbReference>
<dbReference type="Proteomes" id="UP000070107">
    <property type="component" value="Unassembled WGS sequence"/>
</dbReference>
<dbReference type="SUPFAM" id="SSF53335">
    <property type="entry name" value="S-adenosyl-L-methionine-dependent methyltransferases"/>
    <property type="match status" value="1"/>
</dbReference>
<accession>A0A135HP61</accession>
<protein>
    <recommendedName>
        <fullName evidence="3">Methyltransferase FkbM domain-containing protein</fullName>
    </recommendedName>
</protein>
<evidence type="ECO:0008006" key="3">
    <source>
        <dbReference type="Google" id="ProtNLM"/>
    </source>
</evidence>
<sequence length="272" mass="31038">MNNIRRQMNVRTCDRNDNEQDLAVTDFNAVTVHLHSEKVTVFRREVNGQNFDLAVTNGRTKVWAERFFEIEPELLNWFTNLNSDDVLWDLGASIGHFAIYACLLTHCKVIAFDPDPQNFSILNLNQFLNREQLNGRFTALNFGIAPETRIADMSMRLFGAGEHTKRVHAVEGEIFRQKIALLNVTDVTASRIPPPTAVKIDVDGSEEIVLAALTGMFAGINRVFIEVPASRIEYFCEFFRHHGLTLLENHDVVRLSGGYYPQIRNLVFERGR</sequence>
<organism evidence="1 2">
    <name type="scientific">Paramesorhizobium deserti</name>
    <dbReference type="NCBI Taxonomy" id="1494590"/>
    <lineage>
        <taxon>Bacteria</taxon>
        <taxon>Pseudomonadati</taxon>
        <taxon>Pseudomonadota</taxon>
        <taxon>Alphaproteobacteria</taxon>
        <taxon>Hyphomicrobiales</taxon>
        <taxon>Phyllobacteriaceae</taxon>
        <taxon>Paramesorhizobium</taxon>
    </lineage>
</organism>
<comment type="caution">
    <text evidence="1">The sequence shown here is derived from an EMBL/GenBank/DDBJ whole genome shotgun (WGS) entry which is preliminary data.</text>
</comment>
<dbReference type="EMBL" id="LNTU01000039">
    <property type="protein sequence ID" value="KXF75007.1"/>
    <property type="molecule type" value="Genomic_DNA"/>
</dbReference>
<dbReference type="Gene3D" id="3.40.50.150">
    <property type="entry name" value="Vaccinia Virus protein VP39"/>
    <property type="match status" value="1"/>
</dbReference>
<dbReference type="NCBIfam" id="TIGR01444">
    <property type="entry name" value="fkbM_fam"/>
    <property type="match status" value="1"/>
</dbReference>
<dbReference type="InterPro" id="IPR006342">
    <property type="entry name" value="FkbM_mtfrase"/>
</dbReference>
<dbReference type="PANTHER" id="PTHR34203:SF15">
    <property type="entry name" value="SLL1173 PROTEIN"/>
    <property type="match status" value="1"/>
</dbReference>
<name>A0A135HP61_9HYPH</name>
<dbReference type="AlphaFoldDB" id="A0A135HP61"/>
<evidence type="ECO:0000313" key="2">
    <source>
        <dbReference type="Proteomes" id="UP000070107"/>
    </source>
</evidence>
<keyword evidence="2" id="KW-1185">Reference proteome</keyword>
<evidence type="ECO:0000313" key="1">
    <source>
        <dbReference type="EMBL" id="KXF75007.1"/>
    </source>
</evidence>
<proteinExistence type="predicted"/>